<feature type="compositionally biased region" description="Polar residues" evidence="2">
    <location>
        <begin position="1728"/>
        <end position="1739"/>
    </location>
</feature>
<feature type="compositionally biased region" description="Basic and acidic residues" evidence="2">
    <location>
        <begin position="918"/>
        <end position="990"/>
    </location>
</feature>
<dbReference type="InterPro" id="IPR009738">
    <property type="entry name" value="BAT2_N"/>
</dbReference>
<keyword evidence="5" id="KW-1185">Reference proteome</keyword>
<feature type="region of interest" description="Disordered" evidence="2">
    <location>
        <begin position="1866"/>
        <end position="1909"/>
    </location>
</feature>
<feature type="compositionally biased region" description="Basic and acidic residues" evidence="2">
    <location>
        <begin position="481"/>
        <end position="560"/>
    </location>
</feature>
<feature type="compositionally biased region" description="Basic and acidic residues" evidence="2">
    <location>
        <begin position="1992"/>
        <end position="2002"/>
    </location>
</feature>
<dbReference type="PANTHER" id="PTHR14038:SF0">
    <property type="entry name" value="LP18708P"/>
    <property type="match status" value="1"/>
</dbReference>
<feature type="compositionally biased region" description="Polar residues" evidence="2">
    <location>
        <begin position="735"/>
        <end position="750"/>
    </location>
</feature>
<feature type="compositionally biased region" description="Basic and acidic residues" evidence="2">
    <location>
        <begin position="1148"/>
        <end position="1268"/>
    </location>
</feature>
<feature type="compositionally biased region" description="Basic and acidic residues" evidence="2">
    <location>
        <begin position="1578"/>
        <end position="1587"/>
    </location>
</feature>
<feature type="compositionally biased region" description="Basic and acidic residues" evidence="2">
    <location>
        <begin position="884"/>
        <end position="899"/>
    </location>
</feature>
<protein>
    <submittedName>
        <fullName evidence="4">Protein PRRC2B</fullName>
    </submittedName>
</protein>
<feature type="compositionally biased region" description="Polar residues" evidence="2">
    <location>
        <begin position="859"/>
        <end position="870"/>
    </location>
</feature>
<feature type="compositionally biased region" description="Low complexity" evidence="2">
    <location>
        <begin position="383"/>
        <end position="394"/>
    </location>
</feature>
<feature type="compositionally biased region" description="Polar residues" evidence="2">
    <location>
        <begin position="1314"/>
        <end position="1325"/>
    </location>
</feature>
<organism evidence="4 5">
    <name type="scientific">Caerostris darwini</name>
    <dbReference type="NCBI Taxonomy" id="1538125"/>
    <lineage>
        <taxon>Eukaryota</taxon>
        <taxon>Metazoa</taxon>
        <taxon>Ecdysozoa</taxon>
        <taxon>Arthropoda</taxon>
        <taxon>Chelicerata</taxon>
        <taxon>Arachnida</taxon>
        <taxon>Araneae</taxon>
        <taxon>Araneomorphae</taxon>
        <taxon>Entelegynae</taxon>
        <taxon>Araneoidea</taxon>
        <taxon>Araneidae</taxon>
        <taxon>Caerostris</taxon>
    </lineage>
</organism>
<dbReference type="EMBL" id="BPLQ01000748">
    <property type="protein sequence ID" value="GIX74496.1"/>
    <property type="molecule type" value="Genomic_DNA"/>
</dbReference>
<feature type="compositionally biased region" description="Polar residues" evidence="2">
    <location>
        <begin position="2503"/>
        <end position="2514"/>
    </location>
</feature>
<feature type="region of interest" description="Disordered" evidence="2">
    <location>
        <begin position="2075"/>
        <end position="2112"/>
    </location>
</feature>
<feature type="region of interest" description="Disordered" evidence="2">
    <location>
        <begin position="2207"/>
        <end position="2260"/>
    </location>
</feature>
<feature type="compositionally biased region" description="Pro residues" evidence="2">
    <location>
        <begin position="844"/>
        <end position="853"/>
    </location>
</feature>
<feature type="compositionally biased region" description="Basic residues" evidence="2">
    <location>
        <begin position="1880"/>
        <end position="1889"/>
    </location>
</feature>
<reference evidence="4 5" key="1">
    <citation type="submission" date="2021-06" db="EMBL/GenBank/DDBJ databases">
        <title>Caerostris darwini draft genome.</title>
        <authorList>
            <person name="Kono N."/>
            <person name="Arakawa K."/>
        </authorList>
    </citation>
    <scope>NUCLEOTIDE SEQUENCE [LARGE SCALE GENOMIC DNA]</scope>
</reference>
<comment type="caution">
    <text evidence="4">The sequence shown here is derived from an EMBL/GenBank/DDBJ whole genome shotgun (WGS) entry which is preliminary data.</text>
</comment>
<feature type="region of interest" description="Disordered" evidence="2">
    <location>
        <begin position="2147"/>
        <end position="2167"/>
    </location>
</feature>
<dbReference type="InterPro" id="IPR033184">
    <property type="entry name" value="PRRC2"/>
</dbReference>
<feature type="compositionally biased region" description="Gly residues" evidence="2">
    <location>
        <begin position="1599"/>
        <end position="1613"/>
    </location>
</feature>
<feature type="compositionally biased region" description="Basic and acidic residues" evidence="2">
    <location>
        <begin position="1692"/>
        <end position="1710"/>
    </location>
</feature>
<feature type="compositionally biased region" description="Basic and acidic residues" evidence="2">
    <location>
        <begin position="664"/>
        <end position="734"/>
    </location>
</feature>
<dbReference type="PANTHER" id="PTHR14038">
    <property type="entry name" value="BAT2 HLA-B-ASSOCIATED TRANSCRIPT 2"/>
    <property type="match status" value="1"/>
</dbReference>
<feature type="compositionally biased region" description="Low complexity" evidence="2">
    <location>
        <begin position="2222"/>
        <end position="2233"/>
    </location>
</feature>
<dbReference type="GO" id="GO:0030154">
    <property type="term" value="P:cell differentiation"/>
    <property type="evidence" value="ECO:0007669"/>
    <property type="project" value="TreeGrafter"/>
</dbReference>
<feature type="compositionally biased region" description="Low complexity" evidence="2">
    <location>
        <begin position="283"/>
        <end position="306"/>
    </location>
</feature>
<feature type="compositionally biased region" description="Polar residues" evidence="2">
    <location>
        <begin position="140"/>
        <end position="154"/>
    </location>
</feature>
<feature type="compositionally biased region" description="Basic and acidic residues" evidence="2">
    <location>
        <begin position="1336"/>
        <end position="1365"/>
    </location>
</feature>
<gene>
    <name evidence="4" type="primary">Prrc2b</name>
    <name evidence="4" type="ORF">CDAR_458793</name>
</gene>
<evidence type="ECO:0000313" key="4">
    <source>
        <dbReference type="EMBL" id="GIX74496.1"/>
    </source>
</evidence>
<feature type="compositionally biased region" description="Low complexity" evidence="2">
    <location>
        <begin position="179"/>
        <end position="207"/>
    </location>
</feature>
<feature type="compositionally biased region" description="Low complexity" evidence="2">
    <location>
        <begin position="323"/>
        <end position="350"/>
    </location>
</feature>
<feature type="region of interest" description="Disordered" evidence="2">
    <location>
        <begin position="1986"/>
        <end position="2047"/>
    </location>
</feature>
<feature type="compositionally biased region" description="Polar residues" evidence="2">
    <location>
        <begin position="1274"/>
        <end position="1285"/>
    </location>
</feature>
<accession>A0AAV4MR51</accession>
<feature type="compositionally biased region" description="Polar residues" evidence="2">
    <location>
        <begin position="561"/>
        <end position="570"/>
    </location>
</feature>
<feature type="compositionally biased region" description="Gly residues" evidence="2">
    <location>
        <begin position="351"/>
        <end position="363"/>
    </location>
</feature>
<sequence>MLHQMLTLLRSYEKGASSVTSAFRLLNATGEKRVVVRHFGKGPLKSDLFELFVTICHHPSLAPTTKHFNSFYSNKPIWTDRGSGPFPGCSALYSMNSSDQHVCSKSLENPKTTVQPKHGLQSLGKVGTGRRMPPPANLPSLKSENSGNNPNISLVPSGGQGWGSTTKEKSKTEETNGNQQQSPQLQPASSLSQTTQKTSTTNTVATSGVNKTWSSVTQSQEDGGQERNFLGQQSPFFPQEFPKLAGGDVPTEGNQKSNVDSQYGPGPSLRPQTEGSWGRGTLQQQPPAGSAGGQPQSSGSGVNGPQMASDSLRDQRPYSAPRGSSISGSGIGNVPSGSSSEPPMGPVSLGHGPGMGSQMGPGSGIHPPPQYRGMMPSFMCGRNTYPSGYPSNYPNVPPPPSQQNARPSYPYSENRRQQPVRPLAEEEAYQRPAAIITEKALKGFDEILQNDAQDTWATSHGEIDYNAKLVFSDDEESPANQKKDKRDEDKPSKTHNNLKSEKDRDHKLERERSGSERENRQLRESDWSRENRSEKKTDHESDWTFERGDGFERERDERWKTWNQPSQEISASIRGMEMQRQWQAQQPPQRPFDYRGPPPQPPGSAYAAPHGRMTAGPVPLMQHGNYPPPRAARPGPRSSSVTDDDEMWRQRRKQHTEEMTMTVERARQRRAEEEKHYEQSKQSAQEKAKSFEKNDKEKDLDIDDADRSRHSSESREDKPPSRDGRERDRDRGDRSQPNYQGYNFSRQFQKNVPPRFQKQAAEYMRQQSQQPMPSNQSGQTHFMRSQSVGQTSPSAGSINASVGNSPHGVQSQTPAQMPVNYDAGWSSHPPYVNQLSDIQLLLGLPPPPPPPLPKDVSRQRSNSQGSATDSYESDGCPQDQSATYDREGRDSYWSRERRQQNAAGYDNWHSQSPNEGYFDQKVDSSKIYDQRHDFKKGVPEKEEKIFDSHTRETDRREKDFDGQDFRYKGRDSFKDNQKHSENREIKEKSNKSSSWANSRDYDDRIPTDPFDELHETSSRDKSTKDRNDRYERQDKERWDKERPPRPDSRDSRASRDSAKEDRLTTERNEVGFQPERDRKGGSSREEKKEKSTILDWGESPYPVESKRREWYHHPPPITPKQFESVRPPKKNLTPLRRSNAAATSSVVPDKKSESSKEDLSKKTDLESCVKKEKDAKEEKNEKIKSESATKDIDKQSEKYETHFDKAKSFNKESSKKSDIDSSSEIPKKDNSVLIDDKEKSRNDKEKHEHSTRNEQNRERRRDTRDRNVNSRSRGGNTFVNATQPSVVGGGNARYESSRGRGGNRSGAYGHGSANMPSGASVSGGASTYRGKREYRRSKVERGPRFDRQKERDKVKDDKKDKHSDDTSCSEMDDGKLGHLRQKDEDSEVSVDEASASTTESAQAEKYQNIDVVPEEEKNCIGDPLNVSKDSNIKNDKYKKDKKDVKIDSKPYDDRLKEEKGGFAPRGEPSRRGRGGGSTLSFRNSRGGTRYGPSSYGPPPSRAGFGGSKPEKLEEQKIIEENLNEDNQGDFKTNISTVENINNDFSKESSKSRSLERPQQRRPGRYEHLPPRFQKRHDRRLEKFDQSGRGRGRGRSGVYSGAGGQIIGKIGQGGKENLSDVANEEWETASESSDIAERRDRHEDRDDARKKDRDKASSASRKSFSSQRPVNESNQNRRMNNESRRGGGPNSGDRNRQRDTYRDNRFRDSGRGRQNSNFGNTGERRPIANNGNNSRPSSSAGHPGSVGRNNGRGGNPSSKTGAFQPKNEGTAAVYRVDEIKLQDPNGVQAALTDLTNRRNMKAEVSIAKVPKNDKDKSGGLEGYDLNNYASVVIIDDHPEVEDDPNLLCGTDDGFQEVTSKKRHKIMVESEVKKMKKEPHARNKSGSRSRQSRLPPRFAKQRESSVKSTSVTPTTAWDMNVDLSIRSCSAKDSSPAPPSVNAWEKPINHSLRSQSPAVTSHATTSSATNTIVSSCTPVVSVDVQALSATSKSSSFDRSDQHDSGIDVSDQPASAASSQRSSPSNDCKIITPASTGKNTSEASELSNGPEIDTCKPMCTVVFENKNFKAENAVLDQFGGQNKNQPVKDASTPCESLAPGNNSTTKESTDAEEKSHCMPATFTNKESFGKSEETADMKLDFNFDSSLERLTDDKNSRNQNNNTHMPNKSLNISRTIEVTNNATPVGVQSPISPSTDDLNLKIQSVKKVWENDPPLPTVMEHPQPVSEETPSPSSYSTFTNNGDSSTNVYNSSVDTNSQTRKEQDVTEISFRESSPLQQTCSSPLVKNVDHNTSVKSHLQMTAQHNVIAGPHCPAPLSPPLMGGLEAMTGIRTIAGLASSVQVAGIPAIPSPPTVLFNSSQQMAQTGMYQPLQMDSRQTNAAAVAAAMVQFGQSPHGYPPLGTYGLSHQPPPNPQLSSAYGQQSLFVQPPAAHQGQDIYSSSQYRVQPPYPQSQHVSSNQVLGAQQNLANSHLLGSQLVQTRPAAGPSPAAPHLQSLHGLQAPQTSYFSTSAQPQTANYYHQPPTTPGSPMQQQPQYPSHQSYGSQSALNVLPQTATVNPNFRNFGGHQYKAPNNVMSNIVPDSASLRSATRSPTVDVSTNRNMFSVSTAVSTSMNSTPIAAVPPMSSSGVIGKHGQPQGSALATNRISSTTGKTSQYSITQSQQAFFQFGQQKFNHLQSNPIRPPQVLFPNVVRNAPHQQIPPVAAAAASNLHYPPPIQRPGPATVTQAAPQPQPKIGIRPQANVLVPGGKLTSAQQAKLRAEAVQQTHMFFAQSKTGKHEESVPNMLSQDKNNMPGGMQKMPMANSSVEDGETQCLSSSNDAPPPPTEGKDEKGDVPAGEE</sequence>
<feature type="compositionally biased region" description="Basic and acidic residues" evidence="2">
    <location>
        <begin position="1634"/>
        <end position="1655"/>
    </location>
</feature>
<feature type="compositionally biased region" description="Polar residues" evidence="2">
    <location>
        <begin position="252"/>
        <end position="261"/>
    </location>
</feature>
<feature type="region of interest" description="Disordered" evidence="2">
    <location>
        <begin position="468"/>
        <end position="1767"/>
    </location>
</feature>
<feature type="compositionally biased region" description="Low complexity" evidence="2">
    <location>
        <begin position="2523"/>
        <end position="2540"/>
    </location>
</feature>
<feature type="compositionally biased region" description="Polar residues" evidence="2">
    <location>
        <begin position="208"/>
        <end position="222"/>
    </location>
</feature>
<feature type="compositionally biased region" description="Basic and acidic residues" evidence="2">
    <location>
        <begin position="2103"/>
        <end position="2112"/>
    </location>
</feature>
<feature type="compositionally biased region" description="Low complexity" evidence="2">
    <location>
        <begin position="1392"/>
        <end position="1404"/>
    </location>
</feature>
<feature type="compositionally biased region" description="Polar residues" evidence="2">
    <location>
        <begin position="2153"/>
        <end position="2167"/>
    </location>
</feature>
<evidence type="ECO:0000256" key="1">
    <source>
        <dbReference type="ARBA" id="ARBA00022553"/>
    </source>
</evidence>
<feature type="region of interest" description="Disordered" evidence="2">
    <location>
        <begin position="2716"/>
        <end position="2735"/>
    </location>
</feature>
<dbReference type="Proteomes" id="UP001054837">
    <property type="component" value="Unassembled WGS sequence"/>
</dbReference>
<feature type="region of interest" description="Disordered" evidence="2">
    <location>
        <begin position="2503"/>
        <end position="2540"/>
    </location>
</feature>
<feature type="compositionally biased region" description="Basic and acidic residues" evidence="2">
    <location>
        <begin position="1508"/>
        <end position="1519"/>
    </location>
</feature>
<evidence type="ECO:0000313" key="5">
    <source>
        <dbReference type="Proteomes" id="UP001054837"/>
    </source>
</evidence>
<dbReference type="Pfam" id="PF07001">
    <property type="entry name" value="BAT2_N"/>
    <property type="match status" value="1"/>
</dbReference>
<name>A0AAV4MR51_9ARAC</name>
<feature type="region of interest" description="Disordered" evidence="2">
    <location>
        <begin position="108"/>
        <end position="428"/>
    </location>
</feature>
<feature type="compositionally biased region" description="Basic and acidic residues" evidence="2">
    <location>
        <begin position="999"/>
        <end position="1092"/>
    </location>
</feature>
<feature type="compositionally biased region" description="Basic and acidic residues" evidence="2">
    <location>
        <begin position="1544"/>
        <end position="1569"/>
    </location>
</feature>
<keyword evidence="1" id="KW-0597">Phosphoprotein</keyword>
<feature type="compositionally biased region" description="Polar residues" evidence="2">
    <location>
        <begin position="1663"/>
        <end position="1677"/>
    </location>
</feature>
<feature type="region of interest" description="Disordered" evidence="2">
    <location>
        <begin position="2395"/>
        <end position="2414"/>
    </location>
</feature>
<feature type="compositionally biased region" description="Polar residues" evidence="2">
    <location>
        <begin position="2029"/>
        <end position="2043"/>
    </location>
</feature>
<feature type="compositionally biased region" description="Polar residues" evidence="2">
    <location>
        <begin position="2801"/>
        <end position="2818"/>
    </location>
</feature>
<feature type="compositionally biased region" description="Low complexity" evidence="2">
    <location>
        <begin position="1484"/>
        <end position="1494"/>
    </location>
</feature>
<feature type="compositionally biased region" description="Polar residues" evidence="2">
    <location>
        <begin position="2234"/>
        <end position="2254"/>
    </location>
</feature>
<feature type="compositionally biased region" description="Polar residues" evidence="2">
    <location>
        <begin position="1529"/>
        <end position="1543"/>
    </location>
</feature>
<evidence type="ECO:0000259" key="3">
    <source>
        <dbReference type="Pfam" id="PF07001"/>
    </source>
</evidence>
<proteinExistence type="predicted"/>
<evidence type="ECO:0000256" key="2">
    <source>
        <dbReference type="SAM" id="MobiDB-lite"/>
    </source>
</evidence>
<feature type="compositionally biased region" description="Polar residues" evidence="2">
    <location>
        <begin position="780"/>
        <end position="815"/>
    </location>
</feature>
<feature type="compositionally biased region" description="Basic and acidic residues" evidence="2">
    <location>
        <begin position="1430"/>
        <end position="1460"/>
    </location>
</feature>
<feature type="domain" description="BAT2 N-terminal" evidence="3">
    <location>
        <begin position="105"/>
        <end position="257"/>
    </location>
</feature>
<feature type="compositionally biased region" description="Low complexity" evidence="2">
    <location>
        <begin position="766"/>
        <end position="779"/>
    </location>
</feature>
<feature type="compositionally biased region" description="Low complexity" evidence="2">
    <location>
        <begin position="2006"/>
        <end position="2021"/>
    </location>
</feature>
<feature type="region of interest" description="Disordered" evidence="2">
    <location>
        <begin position="2770"/>
        <end position="2838"/>
    </location>
</feature>
<feature type="compositionally biased region" description="Basic and acidic residues" evidence="2">
    <location>
        <begin position="1372"/>
        <end position="1383"/>
    </location>
</feature>
<feature type="compositionally biased region" description="Basic and acidic residues" evidence="2">
    <location>
        <begin position="1866"/>
        <end position="1879"/>
    </location>
</feature>